<dbReference type="GO" id="GO:0003700">
    <property type="term" value="F:DNA-binding transcription factor activity"/>
    <property type="evidence" value="ECO:0007669"/>
    <property type="project" value="InterPro"/>
</dbReference>
<dbReference type="InterPro" id="IPR043584">
    <property type="entry name" value="WIP1/2/3/4/5/6"/>
</dbReference>
<keyword evidence="2" id="KW-0479">Metal-binding</keyword>
<dbReference type="PANTHER" id="PTHR45878">
    <property type="entry name" value="ZINC FINGER PROTEIN WIP2"/>
    <property type="match status" value="1"/>
</dbReference>
<evidence type="ECO:0000256" key="6">
    <source>
        <dbReference type="ARBA" id="ARBA00023015"/>
    </source>
</evidence>
<evidence type="ECO:0000256" key="1">
    <source>
        <dbReference type="ARBA" id="ARBA00004123"/>
    </source>
</evidence>
<evidence type="ECO:0000256" key="4">
    <source>
        <dbReference type="ARBA" id="ARBA00022771"/>
    </source>
</evidence>
<keyword evidence="6" id="KW-0805">Transcription regulation</keyword>
<evidence type="ECO:0000256" key="10">
    <source>
        <dbReference type="SAM" id="MobiDB-lite"/>
    </source>
</evidence>
<dbReference type="SMART" id="SM00355">
    <property type="entry name" value="ZnF_C2H2"/>
    <property type="match status" value="3"/>
</dbReference>
<keyword evidence="4 9" id="KW-0863">Zinc-finger</keyword>
<keyword evidence="7" id="KW-0804">Transcription</keyword>
<dbReference type="PROSITE" id="PS00028">
    <property type="entry name" value="ZINC_FINGER_C2H2_1"/>
    <property type="match status" value="1"/>
</dbReference>
<feature type="compositionally biased region" description="Acidic residues" evidence="10">
    <location>
        <begin position="269"/>
        <end position="287"/>
    </location>
</feature>
<evidence type="ECO:0000313" key="13">
    <source>
        <dbReference type="Proteomes" id="UP000623129"/>
    </source>
</evidence>
<organism evidence="12 13">
    <name type="scientific">Carex littledalei</name>
    <dbReference type="NCBI Taxonomy" id="544730"/>
    <lineage>
        <taxon>Eukaryota</taxon>
        <taxon>Viridiplantae</taxon>
        <taxon>Streptophyta</taxon>
        <taxon>Embryophyta</taxon>
        <taxon>Tracheophyta</taxon>
        <taxon>Spermatophyta</taxon>
        <taxon>Magnoliopsida</taxon>
        <taxon>Liliopsida</taxon>
        <taxon>Poales</taxon>
        <taxon>Cyperaceae</taxon>
        <taxon>Cyperoideae</taxon>
        <taxon>Cariceae</taxon>
        <taxon>Carex</taxon>
        <taxon>Carex subgen. Euthyceras</taxon>
    </lineage>
</organism>
<dbReference type="Pfam" id="PF23115">
    <property type="entry name" value="zf-C2H2_STOP2_3rd"/>
    <property type="match status" value="1"/>
</dbReference>
<dbReference type="PROSITE" id="PS50157">
    <property type="entry name" value="ZINC_FINGER_C2H2_2"/>
    <property type="match status" value="1"/>
</dbReference>
<evidence type="ECO:0000259" key="11">
    <source>
        <dbReference type="PROSITE" id="PS50157"/>
    </source>
</evidence>
<feature type="domain" description="C2H2-type" evidence="11">
    <location>
        <begin position="106"/>
        <end position="133"/>
    </location>
</feature>
<dbReference type="AlphaFoldDB" id="A0A833VHP1"/>
<dbReference type="GO" id="GO:0005634">
    <property type="term" value="C:nucleus"/>
    <property type="evidence" value="ECO:0007669"/>
    <property type="project" value="UniProtKB-SubCell"/>
</dbReference>
<accession>A0A833VHP1</accession>
<evidence type="ECO:0000256" key="7">
    <source>
        <dbReference type="ARBA" id="ARBA00023163"/>
    </source>
</evidence>
<evidence type="ECO:0000256" key="2">
    <source>
        <dbReference type="ARBA" id="ARBA00022723"/>
    </source>
</evidence>
<comment type="caution">
    <text evidence="12">The sequence shown here is derived from an EMBL/GenBank/DDBJ whole genome shotgun (WGS) entry which is preliminary data.</text>
</comment>
<dbReference type="Proteomes" id="UP000623129">
    <property type="component" value="Unassembled WGS sequence"/>
</dbReference>
<evidence type="ECO:0000256" key="8">
    <source>
        <dbReference type="ARBA" id="ARBA00023242"/>
    </source>
</evidence>
<evidence type="ECO:0000256" key="5">
    <source>
        <dbReference type="ARBA" id="ARBA00022833"/>
    </source>
</evidence>
<feature type="region of interest" description="Disordered" evidence="10">
    <location>
        <begin position="266"/>
        <end position="299"/>
    </location>
</feature>
<dbReference type="OrthoDB" id="6077919at2759"/>
<dbReference type="GO" id="GO:0008270">
    <property type="term" value="F:zinc ion binding"/>
    <property type="evidence" value="ECO:0007669"/>
    <property type="project" value="UniProtKB-KW"/>
</dbReference>
<dbReference type="InterPro" id="IPR055187">
    <property type="entry name" value="C2CH-3rd_BIRD-IDD"/>
</dbReference>
<proteinExistence type="predicted"/>
<sequence length="304" mass="34134">MHFSKNHEEKYDESMLLLTLWPPGYQNPNFSYTSLCNSSSTSASASAFSSPSEPSDLNIALSIAPPGIGSKGVENQPVVTPGSSSHDRSKYWIPSPAEILVSTAQFSCTVCHRTFKRFNNMQMHMWGHGSQYREGYDSLRGLTRPSPSSTTYSCPPMQLPCYCWVEGCKSNISHPRARPLKDFRTLQTHYRRKHCPRQFICRRCRKTFAVRGDWQTHQKNCGRVWFCVCGSNFKHKRSLKDHVSSFGNGHAPHMIESMVVGDNVMRSDDGDECGDNNGDDEDDEGAGGDDGANTNDNDHDYVIF</sequence>
<name>A0A833VHP1_9POAL</name>
<gene>
    <name evidence="12" type="ORF">FCM35_KLT09701</name>
</gene>
<keyword evidence="3" id="KW-0677">Repeat</keyword>
<dbReference type="EMBL" id="SWLB01000002">
    <property type="protein sequence ID" value="KAF3340857.1"/>
    <property type="molecule type" value="Genomic_DNA"/>
</dbReference>
<dbReference type="InterPro" id="IPR059161">
    <property type="entry name" value="Znf-C2H2_STOP1/2_3rd"/>
</dbReference>
<protein>
    <submittedName>
        <fullName evidence="12">Zinc finger protein WIP6-like protein</fullName>
    </submittedName>
</protein>
<comment type="subcellular location">
    <subcellularLocation>
        <location evidence="1">Nucleus</location>
    </subcellularLocation>
</comment>
<dbReference type="PANTHER" id="PTHR45878:SF15">
    <property type="entry name" value="OS09G0307400 PROTEIN"/>
    <property type="match status" value="1"/>
</dbReference>
<keyword evidence="8" id="KW-0539">Nucleus</keyword>
<evidence type="ECO:0000313" key="12">
    <source>
        <dbReference type="EMBL" id="KAF3340857.1"/>
    </source>
</evidence>
<dbReference type="Pfam" id="PF22995">
    <property type="entry name" value="C2CH-3rd_BIRD-IDD"/>
    <property type="match status" value="1"/>
</dbReference>
<evidence type="ECO:0000256" key="9">
    <source>
        <dbReference type="PROSITE-ProRule" id="PRU00042"/>
    </source>
</evidence>
<keyword evidence="5" id="KW-0862">Zinc</keyword>
<dbReference type="InterPro" id="IPR013087">
    <property type="entry name" value="Znf_C2H2_type"/>
</dbReference>
<evidence type="ECO:0000256" key="3">
    <source>
        <dbReference type="ARBA" id="ARBA00022737"/>
    </source>
</evidence>
<reference evidence="12" key="1">
    <citation type="submission" date="2020-01" db="EMBL/GenBank/DDBJ databases">
        <title>Genome sequence of Kobresia littledalei, the first chromosome-level genome in the family Cyperaceae.</title>
        <authorList>
            <person name="Qu G."/>
        </authorList>
    </citation>
    <scope>NUCLEOTIDE SEQUENCE</scope>
    <source>
        <strain evidence="12">C.B.Clarke</strain>
        <tissue evidence="12">Leaf</tissue>
    </source>
</reference>
<keyword evidence="13" id="KW-1185">Reference proteome</keyword>